<dbReference type="InterPro" id="IPR011049">
    <property type="entry name" value="Serralysin-like_metalloprot_C"/>
</dbReference>
<keyword evidence="4" id="KW-1185">Reference proteome</keyword>
<name>A0A1H8TNE7_9ACTN</name>
<dbReference type="InterPro" id="IPR008640">
    <property type="entry name" value="Adhesin_Head_dom"/>
</dbReference>
<feature type="domain" description="Trimeric autotransporter adhesin YadA-like head" evidence="2">
    <location>
        <begin position="355"/>
        <end position="381"/>
    </location>
</feature>
<sequence length="579" mass="59241">AVVTRVDADGTTWCQVDGSTTPTPCATDMACSVGDVVTVRIADHRATVTGNATSPATDDSTALVAQSTADVAQGTAKAAGSDASAARRAASAAARQASAANAAASEASALASATNQHFWQDSDGASVTEQTQDEYAQQPTGWRKLLKSTGEMLTHAVDGVERIFRSDTASGTLFFDGECAPDSDDLDNHIVASFTAGGAQIGAPGGSVVNISRQAMTLVNELGDRSMFVGNTNSDSWVTGTNTYAPNDSAGTVARLDPDTGTASTYVLFDLDYPDGAILHFDENDRVSPLTVEVDGVELSSGRYFTGFSMSDIFSGAYQVAIEDSAIEASSQIVLTFEYATNVSNFLIFGLDSTASGDFSVATGYHTVATGMYSSAEGYYSEATADGAHAEGGFTERSGTFDMGSDGGKASGKGSHAEGGGTRASGKFSHAEGIACDATADCAHAEGGVTKASGAGSHSEGMSTEATGAYAHAEGNSTDATANGAHAEGWNTKAASSYQHVQGKYNIEDTNGVYADIIGNGTSGSARSNCHATKWDGTQEVCGETDLPIFKYSSLPAESSLPLKPCIVVLTSGAVYLAS</sequence>
<dbReference type="Gene3D" id="2.150.10.10">
    <property type="entry name" value="Serralysin-like metalloprotease, C-terminal"/>
    <property type="match status" value="1"/>
</dbReference>
<dbReference type="GO" id="GO:0019867">
    <property type="term" value="C:outer membrane"/>
    <property type="evidence" value="ECO:0007669"/>
    <property type="project" value="InterPro"/>
</dbReference>
<feature type="non-terminal residue" evidence="3">
    <location>
        <position position="1"/>
    </location>
</feature>
<feature type="region of interest" description="Disordered" evidence="1">
    <location>
        <begin position="391"/>
        <end position="426"/>
    </location>
</feature>
<protein>
    <recommendedName>
        <fullName evidence="2">Trimeric autotransporter adhesin YadA-like head domain-containing protein</fullName>
    </recommendedName>
</protein>
<evidence type="ECO:0000313" key="3">
    <source>
        <dbReference type="EMBL" id="SEO92492.1"/>
    </source>
</evidence>
<dbReference type="STRING" id="79604.AAY81_05030"/>
<proteinExistence type="predicted"/>
<evidence type="ECO:0000256" key="1">
    <source>
        <dbReference type="SAM" id="MobiDB-lite"/>
    </source>
</evidence>
<feature type="compositionally biased region" description="Gly residues" evidence="1">
    <location>
        <begin position="405"/>
        <end position="423"/>
    </location>
</feature>
<dbReference type="AlphaFoldDB" id="A0A1H8TNE7"/>
<dbReference type="SUPFAM" id="SSF101967">
    <property type="entry name" value="Adhesin YadA, collagen-binding domain"/>
    <property type="match status" value="1"/>
</dbReference>
<organism evidence="3 4">
    <name type="scientific">Denitrobacterium detoxificans</name>
    <dbReference type="NCBI Taxonomy" id="79604"/>
    <lineage>
        <taxon>Bacteria</taxon>
        <taxon>Bacillati</taxon>
        <taxon>Actinomycetota</taxon>
        <taxon>Coriobacteriia</taxon>
        <taxon>Eggerthellales</taxon>
        <taxon>Eggerthellaceae</taxon>
        <taxon>Denitrobacterium</taxon>
    </lineage>
</organism>
<evidence type="ECO:0000313" key="4">
    <source>
        <dbReference type="Proteomes" id="UP000182975"/>
    </source>
</evidence>
<reference evidence="4" key="1">
    <citation type="submission" date="2016-10" db="EMBL/GenBank/DDBJ databases">
        <authorList>
            <person name="Varghese N."/>
        </authorList>
    </citation>
    <scope>NUCLEOTIDE SEQUENCE [LARGE SCALE GENOMIC DNA]</scope>
    <source>
        <strain evidence="4">DSM 21843</strain>
    </source>
</reference>
<evidence type="ECO:0000259" key="2">
    <source>
        <dbReference type="Pfam" id="PF05658"/>
    </source>
</evidence>
<dbReference type="Proteomes" id="UP000182975">
    <property type="component" value="Unassembled WGS sequence"/>
</dbReference>
<gene>
    <name evidence="3" type="ORF">SAMN02910314_01653</name>
</gene>
<dbReference type="EMBL" id="FOEC01000011">
    <property type="protein sequence ID" value="SEO92492.1"/>
    <property type="molecule type" value="Genomic_DNA"/>
</dbReference>
<accession>A0A1H8TNE7</accession>
<dbReference type="Pfam" id="PF05658">
    <property type="entry name" value="YadA_head"/>
    <property type="match status" value="1"/>
</dbReference>